<evidence type="ECO:0000256" key="1">
    <source>
        <dbReference type="SAM" id="MobiDB-lite"/>
    </source>
</evidence>
<proteinExistence type="predicted"/>
<sequence length="199" mass="21750">MDLKAFTKLSKQLAKERKKKDEGPSTQQHVDAFFKKDKEAEGQVKEGTSKRDAAADADTDAGGSRPEELKRKNTGKGIKPPEKKKKMNGAADKKEAPVFIVEEHPPSELPGGTSEVPWPRESVEFSIAKGTAIMHGTLDPREFLWGATPPTDKSVLSRQKDGALSAKVLQASVTACLGLGELLQRMEQTNCWIIDTHTV</sequence>
<name>A0AAV0DBV1_9ASTE</name>
<dbReference type="AlphaFoldDB" id="A0AAV0DBV1"/>
<keyword evidence="3" id="KW-1185">Reference proteome</keyword>
<accession>A0AAV0DBV1</accession>
<feature type="region of interest" description="Disordered" evidence="1">
    <location>
        <begin position="1"/>
        <end position="93"/>
    </location>
</feature>
<feature type="compositionally biased region" description="Basic and acidic residues" evidence="1">
    <location>
        <begin position="13"/>
        <end position="23"/>
    </location>
</feature>
<reference evidence="2" key="1">
    <citation type="submission" date="2022-07" db="EMBL/GenBank/DDBJ databases">
        <authorList>
            <person name="Macas J."/>
            <person name="Novak P."/>
            <person name="Neumann P."/>
        </authorList>
    </citation>
    <scope>NUCLEOTIDE SEQUENCE</scope>
</reference>
<gene>
    <name evidence="2" type="ORF">CEPIT_LOCUS13023</name>
</gene>
<evidence type="ECO:0000313" key="3">
    <source>
        <dbReference type="Proteomes" id="UP001152523"/>
    </source>
</evidence>
<comment type="caution">
    <text evidence="2">The sequence shown here is derived from an EMBL/GenBank/DDBJ whole genome shotgun (WGS) entry which is preliminary data.</text>
</comment>
<evidence type="ECO:0000313" key="2">
    <source>
        <dbReference type="EMBL" id="CAH9094825.1"/>
    </source>
</evidence>
<dbReference type="Proteomes" id="UP001152523">
    <property type="component" value="Unassembled WGS sequence"/>
</dbReference>
<organism evidence="2 3">
    <name type="scientific">Cuscuta epithymum</name>
    <dbReference type="NCBI Taxonomy" id="186058"/>
    <lineage>
        <taxon>Eukaryota</taxon>
        <taxon>Viridiplantae</taxon>
        <taxon>Streptophyta</taxon>
        <taxon>Embryophyta</taxon>
        <taxon>Tracheophyta</taxon>
        <taxon>Spermatophyta</taxon>
        <taxon>Magnoliopsida</taxon>
        <taxon>eudicotyledons</taxon>
        <taxon>Gunneridae</taxon>
        <taxon>Pentapetalae</taxon>
        <taxon>asterids</taxon>
        <taxon>lamiids</taxon>
        <taxon>Solanales</taxon>
        <taxon>Convolvulaceae</taxon>
        <taxon>Cuscuteae</taxon>
        <taxon>Cuscuta</taxon>
        <taxon>Cuscuta subgen. Cuscuta</taxon>
    </lineage>
</organism>
<protein>
    <submittedName>
        <fullName evidence="2">Uncharacterized protein</fullName>
    </submittedName>
</protein>
<feature type="compositionally biased region" description="Basic and acidic residues" evidence="1">
    <location>
        <begin position="32"/>
        <end position="54"/>
    </location>
</feature>
<dbReference type="EMBL" id="CAMAPF010000083">
    <property type="protein sequence ID" value="CAH9094825.1"/>
    <property type="molecule type" value="Genomic_DNA"/>
</dbReference>